<dbReference type="PANTHER" id="PTHR45778:SF3">
    <property type="entry name" value="PURPLE ACID PHOSPHATASE"/>
    <property type="match status" value="1"/>
</dbReference>
<dbReference type="Pfam" id="PF17808">
    <property type="entry name" value="fn3_PAP"/>
    <property type="match status" value="1"/>
</dbReference>
<protein>
    <recommendedName>
        <fullName evidence="1">Purple acid phosphatase Fn3-like domain-containing protein</fullName>
    </recommendedName>
</protein>
<evidence type="ECO:0000259" key="1">
    <source>
        <dbReference type="Pfam" id="PF17808"/>
    </source>
</evidence>
<proteinExistence type="predicted"/>
<dbReference type="InterPro" id="IPR040974">
    <property type="entry name" value="Fn3_PAP"/>
</dbReference>
<dbReference type="InterPro" id="IPR008963">
    <property type="entry name" value="Purple_acid_Pase-like_N"/>
</dbReference>
<sequence length="185" mass="20299">MIGMGWIPHCQRIFTIKSVLGCFGKHKTTEMHTKIAKLPDKGAAFPLRSGAQYVRNDPGYLNCSKKECQKYDNGTCIVSTCGGSLSFHVINIRTDIEFAFFAAGFETPCLLKRSSSIEFSNPRKPLYGHLSSTDSSGTSMRLTWVSGDEAPQQVQFGGGKSVTSEVTTFSQNDMCSKLPSKSSYK</sequence>
<dbReference type="Proteomes" id="UP001454036">
    <property type="component" value="Unassembled WGS sequence"/>
</dbReference>
<dbReference type="PANTHER" id="PTHR45778">
    <property type="entry name" value="PURPLE ACID PHOSPHATASE-RELATED"/>
    <property type="match status" value="1"/>
</dbReference>
<keyword evidence="3" id="KW-1185">Reference proteome</keyword>
<name>A0AAV3RYW8_LITER</name>
<evidence type="ECO:0000313" key="3">
    <source>
        <dbReference type="Proteomes" id="UP001454036"/>
    </source>
</evidence>
<dbReference type="AlphaFoldDB" id="A0AAV3RYW8"/>
<reference evidence="2 3" key="1">
    <citation type="submission" date="2024-01" db="EMBL/GenBank/DDBJ databases">
        <title>The complete chloroplast genome sequence of Lithospermum erythrorhizon: insights into the phylogenetic relationship among Boraginaceae species and the maternal lineages of purple gromwells.</title>
        <authorList>
            <person name="Okada T."/>
            <person name="Watanabe K."/>
        </authorList>
    </citation>
    <scope>NUCLEOTIDE SEQUENCE [LARGE SCALE GENOMIC DNA]</scope>
</reference>
<evidence type="ECO:0000313" key="2">
    <source>
        <dbReference type="EMBL" id="GAA0186308.1"/>
    </source>
</evidence>
<organism evidence="2 3">
    <name type="scientific">Lithospermum erythrorhizon</name>
    <name type="common">Purple gromwell</name>
    <name type="synonym">Lithospermum officinale var. erythrorhizon</name>
    <dbReference type="NCBI Taxonomy" id="34254"/>
    <lineage>
        <taxon>Eukaryota</taxon>
        <taxon>Viridiplantae</taxon>
        <taxon>Streptophyta</taxon>
        <taxon>Embryophyta</taxon>
        <taxon>Tracheophyta</taxon>
        <taxon>Spermatophyta</taxon>
        <taxon>Magnoliopsida</taxon>
        <taxon>eudicotyledons</taxon>
        <taxon>Gunneridae</taxon>
        <taxon>Pentapetalae</taxon>
        <taxon>asterids</taxon>
        <taxon>lamiids</taxon>
        <taxon>Boraginales</taxon>
        <taxon>Boraginaceae</taxon>
        <taxon>Boraginoideae</taxon>
        <taxon>Lithospermeae</taxon>
        <taxon>Lithospermum</taxon>
    </lineage>
</organism>
<gene>
    <name evidence="2" type="ORF">LIER_33596</name>
</gene>
<feature type="domain" description="Purple acid phosphatase Fn3-like" evidence="1">
    <location>
        <begin position="51"/>
        <end position="121"/>
    </location>
</feature>
<dbReference type="SUPFAM" id="SSF49363">
    <property type="entry name" value="Purple acid phosphatase, N-terminal domain"/>
    <property type="match status" value="1"/>
</dbReference>
<comment type="caution">
    <text evidence="2">The sequence shown here is derived from an EMBL/GenBank/DDBJ whole genome shotgun (WGS) entry which is preliminary data.</text>
</comment>
<dbReference type="GO" id="GO:0046872">
    <property type="term" value="F:metal ion binding"/>
    <property type="evidence" value="ECO:0007669"/>
    <property type="project" value="InterPro"/>
</dbReference>
<dbReference type="EMBL" id="BAABME010013562">
    <property type="protein sequence ID" value="GAA0186308.1"/>
    <property type="molecule type" value="Genomic_DNA"/>
</dbReference>
<accession>A0AAV3RYW8</accession>
<dbReference type="GO" id="GO:0003993">
    <property type="term" value="F:acid phosphatase activity"/>
    <property type="evidence" value="ECO:0007669"/>
    <property type="project" value="InterPro"/>
</dbReference>